<accession>A0A212R954</accession>
<dbReference type="SUPFAM" id="SSF53335">
    <property type="entry name" value="S-adenosyl-L-methionine-dependent methyltransferases"/>
    <property type="match status" value="1"/>
</dbReference>
<feature type="domain" description="Methyltransferase" evidence="5">
    <location>
        <begin position="129"/>
        <end position="220"/>
    </location>
</feature>
<feature type="binding site" evidence="4">
    <location>
        <begin position="131"/>
        <end position="135"/>
    </location>
    <ligand>
        <name>S-adenosyl-L-methionine</name>
        <dbReference type="ChEBI" id="CHEBI:59789"/>
    </ligand>
</feature>
<evidence type="ECO:0000259" key="5">
    <source>
        <dbReference type="Pfam" id="PF13649"/>
    </source>
</evidence>
<comment type="similarity">
    <text evidence="4">Belongs to the protein N5-glutamine methyltransferase family. PrmC subfamily.</text>
</comment>
<dbReference type="InterPro" id="IPR041698">
    <property type="entry name" value="Methyltransf_25"/>
</dbReference>
<dbReference type="RefSeq" id="WP_088571704.1">
    <property type="nucleotide sequence ID" value="NZ_FYEK01000037.1"/>
</dbReference>
<sequence>MKPEIRIHALSIREAIAWASRRVRASAPRLAAEVLLAHVLNVSRAYLLAHPERTLAPDEWEAFARLVARSEQGEPLFYLIGEREFYGMPFKVTPAVLIPRPETEGLVDAALEWARSRAYRTYAPLVFADIGTGSGCIAVALAVYLPNSRGYATDLSPEALEVAQENAARHGVASRLTFLQGDLCAPLPEPVDLLVANLPYVARSEWADLDPAIREYEPILALDGGPDGLDLIRRFLAQAPGYLRPMGAVFLEIGAGQGPAVLTLARAAFPRAVIRLLKDAAGLDRIVAITH</sequence>
<dbReference type="AlphaFoldDB" id="A0A212R954"/>
<dbReference type="InterPro" id="IPR019874">
    <property type="entry name" value="RF_methyltr_PrmC"/>
</dbReference>
<dbReference type="InterPro" id="IPR004556">
    <property type="entry name" value="HemK-like"/>
</dbReference>
<dbReference type="NCBIfam" id="TIGR00536">
    <property type="entry name" value="hemK_fam"/>
    <property type="match status" value="1"/>
</dbReference>
<keyword evidence="2 4" id="KW-0808">Transferase</keyword>
<dbReference type="InterPro" id="IPR050320">
    <property type="entry name" value="N5-glutamine_MTase"/>
</dbReference>
<evidence type="ECO:0000313" key="7">
    <source>
        <dbReference type="EMBL" id="SNB68694.1"/>
    </source>
</evidence>
<dbReference type="Proteomes" id="UP000197025">
    <property type="component" value="Unassembled WGS sequence"/>
</dbReference>
<reference evidence="8" key="1">
    <citation type="submission" date="2017-06" db="EMBL/GenBank/DDBJ databases">
        <authorList>
            <person name="Varghese N."/>
            <person name="Submissions S."/>
        </authorList>
    </citation>
    <scope>NUCLEOTIDE SEQUENCE [LARGE SCALE GENOMIC DNA]</scope>
    <source>
        <strain evidence="8">JAD2</strain>
    </source>
</reference>
<keyword evidence="3 4" id="KW-0949">S-adenosyl-L-methionine</keyword>
<dbReference type="GO" id="GO:0102559">
    <property type="term" value="F:peptide chain release factor N(5)-glutamine methyltransferase activity"/>
    <property type="evidence" value="ECO:0007669"/>
    <property type="project" value="UniProtKB-EC"/>
</dbReference>
<dbReference type="InParanoid" id="A0A212R954"/>
<feature type="domain" description="Release factor glutamine methyltransferase N-terminal" evidence="6">
    <location>
        <begin position="14"/>
        <end position="81"/>
    </location>
</feature>
<dbReference type="PANTHER" id="PTHR18895">
    <property type="entry name" value="HEMK METHYLTRANSFERASE"/>
    <property type="match status" value="1"/>
</dbReference>
<dbReference type="OrthoDB" id="9800643at2"/>
<dbReference type="FunCoup" id="A0A212R954">
    <property type="interactions" value="448"/>
</dbReference>
<dbReference type="GO" id="GO:0032259">
    <property type="term" value="P:methylation"/>
    <property type="evidence" value="ECO:0007669"/>
    <property type="project" value="UniProtKB-KW"/>
</dbReference>
<keyword evidence="1 4" id="KW-0489">Methyltransferase</keyword>
<dbReference type="Pfam" id="PF13649">
    <property type="entry name" value="Methyltransf_25"/>
    <property type="match status" value="1"/>
</dbReference>
<dbReference type="InterPro" id="IPR029063">
    <property type="entry name" value="SAM-dependent_MTases_sf"/>
</dbReference>
<dbReference type="HAMAP" id="MF_02126">
    <property type="entry name" value="RF_methyltr_PrmC"/>
    <property type="match status" value="1"/>
</dbReference>
<evidence type="ECO:0000256" key="3">
    <source>
        <dbReference type="ARBA" id="ARBA00022691"/>
    </source>
</evidence>
<evidence type="ECO:0000313" key="8">
    <source>
        <dbReference type="Proteomes" id="UP000197025"/>
    </source>
</evidence>
<organism evidence="7 8">
    <name type="scientific">Thermoflexus hugenholtzii JAD2</name>
    <dbReference type="NCBI Taxonomy" id="877466"/>
    <lineage>
        <taxon>Bacteria</taxon>
        <taxon>Bacillati</taxon>
        <taxon>Chloroflexota</taxon>
        <taxon>Thermoflexia</taxon>
        <taxon>Thermoflexales</taxon>
        <taxon>Thermoflexaceae</taxon>
        <taxon>Thermoflexus</taxon>
    </lineage>
</organism>
<dbReference type="PANTHER" id="PTHR18895:SF74">
    <property type="entry name" value="MTRF1L RELEASE FACTOR GLUTAMINE METHYLTRANSFERASE"/>
    <property type="match status" value="1"/>
</dbReference>
<protein>
    <recommendedName>
        <fullName evidence="4">Release factor glutamine methyltransferase</fullName>
        <shortName evidence="4">RF MTase</shortName>
        <ecNumber evidence="4">2.1.1.297</ecNumber>
    </recommendedName>
    <alternativeName>
        <fullName evidence="4">N5-glutamine methyltransferase PrmC</fullName>
    </alternativeName>
    <alternativeName>
        <fullName evidence="4">Protein-(glutamine-N5) MTase PrmC</fullName>
    </alternativeName>
    <alternativeName>
        <fullName evidence="4">Protein-glutamine N-methyltransferase PrmC</fullName>
    </alternativeName>
</protein>
<dbReference type="NCBIfam" id="TIGR03534">
    <property type="entry name" value="RF_mod_PrmC"/>
    <property type="match status" value="1"/>
</dbReference>
<keyword evidence="8" id="KW-1185">Reference proteome</keyword>
<feature type="binding site" evidence="4">
    <location>
        <position position="197"/>
    </location>
    <ligand>
        <name>S-adenosyl-L-methionine</name>
        <dbReference type="ChEBI" id="CHEBI:59789"/>
    </ligand>
</feature>
<evidence type="ECO:0000256" key="4">
    <source>
        <dbReference type="HAMAP-Rule" id="MF_02126"/>
    </source>
</evidence>
<comment type="catalytic activity">
    <reaction evidence="4">
        <text>L-glutaminyl-[peptide chain release factor] + S-adenosyl-L-methionine = N(5)-methyl-L-glutaminyl-[peptide chain release factor] + S-adenosyl-L-homocysteine + H(+)</text>
        <dbReference type="Rhea" id="RHEA:42896"/>
        <dbReference type="Rhea" id="RHEA-COMP:10271"/>
        <dbReference type="Rhea" id="RHEA-COMP:10272"/>
        <dbReference type="ChEBI" id="CHEBI:15378"/>
        <dbReference type="ChEBI" id="CHEBI:30011"/>
        <dbReference type="ChEBI" id="CHEBI:57856"/>
        <dbReference type="ChEBI" id="CHEBI:59789"/>
        <dbReference type="ChEBI" id="CHEBI:61891"/>
        <dbReference type="EC" id="2.1.1.297"/>
    </reaction>
</comment>
<evidence type="ECO:0000256" key="2">
    <source>
        <dbReference type="ARBA" id="ARBA00022679"/>
    </source>
</evidence>
<evidence type="ECO:0000259" key="6">
    <source>
        <dbReference type="Pfam" id="PF17827"/>
    </source>
</evidence>
<name>A0A212R954_9CHLR</name>
<dbReference type="Gene3D" id="1.10.8.10">
    <property type="entry name" value="DNA helicase RuvA subunit, C-terminal domain"/>
    <property type="match status" value="1"/>
</dbReference>
<dbReference type="InterPro" id="IPR040758">
    <property type="entry name" value="PrmC_N"/>
</dbReference>
<feature type="binding site" evidence="4">
    <location>
        <position position="154"/>
    </location>
    <ligand>
        <name>S-adenosyl-L-methionine</name>
        <dbReference type="ChEBI" id="CHEBI:59789"/>
    </ligand>
</feature>
<dbReference type="CDD" id="cd02440">
    <property type="entry name" value="AdoMet_MTases"/>
    <property type="match status" value="1"/>
</dbReference>
<comment type="function">
    <text evidence="4">Methylates the class 1 translation termination release factors RF1/PrfA and RF2/PrfB on the glutamine residue of the universally conserved GGQ motif.</text>
</comment>
<dbReference type="EC" id="2.1.1.297" evidence="4"/>
<evidence type="ECO:0000256" key="1">
    <source>
        <dbReference type="ARBA" id="ARBA00022603"/>
    </source>
</evidence>
<comment type="caution">
    <text evidence="4">Lacks conserved residue(s) required for the propagation of feature annotation.</text>
</comment>
<dbReference type="Gene3D" id="3.40.50.150">
    <property type="entry name" value="Vaccinia Virus protein VP39"/>
    <property type="match status" value="1"/>
</dbReference>
<proteinExistence type="inferred from homology"/>
<dbReference type="EMBL" id="FYEK01000037">
    <property type="protein sequence ID" value="SNB68694.1"/>
    <property type="molecule type" value="Genomic_DNA"/>
</dbReference>
<dbReference type="Pfam" id="PF17827">
    <property type="entry name" value="PrmC_N"/>
    <property type="match status" value="1"/>
</dbReference>
<gene>
    <name evidence="4" type="primary">prmC</name>
    <name evidence="7" type="ORF">SAMN02746019_00014230</name>
</gene>